<evidence type="ECO:0000313" key="2">
    <source>
        <dbReference type="EMBL" id="KAG6730872.1"/>
    </source>
</evidence>
<protein>
    <recommendedName>
        <fullName evidence="4">Helitron helicase-like domain-containing protein</fullName>
    </recommendedName>
</protein>
<feature type="non-terminal residue" evidence="2">
    <location>
        <position position="356"/>
    </location>
</feature>
<name>A0A922G1R3_CARIL</name>
<feature type="non-terminal residue" evidence="2">
    <location>
        <position position="1"/>
    </location>
</feature>
<dbReference type="EMBL" id="CM031825">
    <property type="protein sequence ID" value="KAG6730872.1"/>
    <property type="molecule type" value="Genomic_DNA"/>
</dbReference>
<feature type="compositionally biased region" description="Basic and acidic residues" evidence="1">
    <location>
        <begin position="13"/>
        <end position="23"/>
    </location>
</feature>
<proteinExistence type="predicted"/>
<sequence>HRKQRAKNIPYKDLPEEKKEELRRKQRERYAKKKASSSNSLQLKDSTSFGSDQLTTSIDELSNDDVQYINIIQDFTVLQKVSKRQRIFDVDVEIGEGHRRSAGLRKLLQVVPSEAYSLPYVPCCRYCKAKRFYHETNGFCCADGTISLATNAVPDQLYDLFTSNTDESTHFKTYVRTYNNKFAFTSFGVKFDRDLCRRNRGIYTFRTQGQIYHYINDLIPLNGRPSYLQLYFYDTEHELENRISDSNRMNPSIIAQLIDILRINPYSVFFRSLGDLPNLENQVIHIRSDAGLDQRVFNAPTSSQVAAIWVENEDADQLGGRDICVFSHSGGSHIVQYYFGCYDPLQYPLLFPLGDT</sequence>
<organism evidence="2 3">
    <name type="scientific">Carya illinoinensis</name>
    <name type="common">Pecan</name>
    <dbReference type="NCBI Taxonomy" id="32201"/>
    <lineage>
        <taxon>Eukaryota</taxon>
        <taxon>Viridiplantae</taxon>
        <taxon>Streptophyta</taxon>
        <taxon>Embryophyta</taxon>
        <taxon>Tracheophyta</taxon>
        <taxon>Spermatophyta</taxon>
        <taxon>Magnoliopsida</taxon>
        <taxon>eudicotyledons</taxon>
        <taxon>Gunneridae</taxon>
        <taxon>Pentapetalae</taxon>
        <taxon>rosids</taxon>
        <taxon>fabids</taxon>
        <taxon>Fagales</taxon>
        <taxon>Juglandaceae</taxon>
        <taxon>Carya</taxon>
    </lineage>
</organism>
<reference evidence="2" key="1">
    <citation type="submission" date="2021-01" db="EMBL/GenBank/DDBJ databases">
        <authorList>
            <person name="Lovell J.T."/>
            <person name="Bentley N."/>
            <person name="Bhattarai G."/>
            <person name="Jenkins J.W."/>
            <person name="Sreedasyam A."/>
            <person name="Alarcon Y."/>
            <person name="Bock C."/>
            <person name="Boston L."/>
            <person name="Carlson J."/>
            <person name="Cervantes K."/>
            <person name="Clermont K."/>
            <person name="Krom N."/>
            <person name="Kubenka K."/>
            <person name="Mamidi S."/>
            <person name="Mattison C."/>
            <person name="Monteros M."/>
            <person name="Pisani C."/>
            <person name="Plott C."/>
            <person name="Rajasekar S."/>
            <person name="Rhein H.S."/>
            <person name="Rohla C."/>
            <person name="Song M."/>
            <person name="Hilaire R.S."/>
            <person name="Shu S."/>
            <person name="Wells L."/>
            <person name="Wang X."/>
            <person name="Webber J."/>
            <person name="Heerema R.J."/>
            <person name="Klein P."/>
            <person name="Conner P."/>
            <person name="Grauke L."/>
            <person name="Grimwood J."/>
            <person name="Schmutz J."/>
            <person name="Randall J.J."/>
        </authorList>
    </citation>
    <scope>NUCLEOTIDE SEQUENCE</scope>
    <source>
        <tissue evidence="2">Leaf</tissue>
    </source>
</reference>
<evidence type="ECO:0000256" key="1">
    <source>
        <dbReference type="SAM" id="MobiDB-lite"/>
    </source>
</evidence>
<dbReference type="AlphaFoldDB" id="A0A922G1R3"/>
<dbReference type="PANTHER" id="PTHR45786">
    <property type="entry name" value="DNA BINDING PROTEIN-LIKE"/>
    <property type="match status" value="1"/>
</dbReference>
<gene>
    <name evidence="2" type="ORF">I3842_01G101300</name>
</gene>
<dbReference type="Proteomes" id="UP000811246">
    <property type="component" value="Chromosome 1"/>
</dbReference>
<dbReference type="PANTHER" id="PTHR45786:SF78">
    <property type="entry name" value="ATP-DEPENDENT DNA HELICASE"/>
    <property type="match status" value="1"/>
</dbReference>
<evidence type="ECO:0000313" key="3">
    <source>
        <dbReference type="Proteomes" id="UP000811246"/>
    </source>
</evidence>
<accession>A0A922G1R3</accession>
<feature type="compositionally biased region" description="Basic residues" evidence="1">
    <location>
        <begin position="24"/>
        <end position="35"/>
    </location>
</feature>
<feature type="region of interest" description="Disordered" evidence="1">
    <location>
        <begin position="1"/>
        <end position="44"/>
    </location>
</feature>
<evidence type="ECO:0008006" key="4">
    <source>
        <dbReference type="Google" id="ProtNLM"/>
    </source>
</evidence>
<comment type="caution">
    <text evidence="2">The sequence shown here is derived from an EMBL/GenBank/DDBJ whole genome shotgun (WGS) entry which is preliminary data.</text>
</comment>